<dbReference type="AlphaFoldDB" id="A0A8H7DDV9"/>
<accession>A0A8H7DDV9</accession>
<keyword evidence="2" id="KW-1185">Reference proteome</keyword>
<dbReference type="Proteomes" id="UP000620124">
    <property type="component" value="Unassembled WGS sequence"/>
</dbReference>
<reference evidence="1" key="1">
    <citation type="submission" date="2020-05" db="EMBL/GenBank/DDBJ databases">
        <title>Mycena genomes resolve the evolution of fungal bioluminescence.</title>
        <authorList>
            <person name="Tsai I.J."/>
        </authorList>
    </citation>
    <scope>NUCLEOTIDE SEQUENCE</scope>
    <source>
        <strain evidence="1">CCC161011</strain>
    </source>
</reference>
<gene>
    <name evidence="1" type="ORF">MVEN_00264300</name>
</gene>
<organism evidence="1 2">
    <name type="scientific">Mycena venus</name>
    <dbReference type="NCBI Taxonomy" id="2733690"/>
    <lineage>
        <taxon>Eukaryota</taxon>
        <taxon>Fungi</taxon>
        <taxon>Dikarya</taxon>
        <taxon>Basidiomycota</taxon>
        <taxon>Agaricomycotina</taxon>
        <taxon>Agaricomycetes</taxon>
        <taxon>Agaricomycetidae</taxon>
        <taxon>Agaricales</taxon>
        <taxon>Marasmiineae</taxon>
        <taxon>Mycenaceae</taxon>
        <taxon>Mycena</taxon>
    </lineage>
</organism>
<evidence type="ECO:0000313" key="2">
    <source>
        <dbReference type="Proteomes" id="UP000620124"/>
    </source>
</evidence>
<dbReference type="OrthoDB" id="3365698at2759"/>
<dbReference type="EMBL" id="JACAZI010000002">
    <property type="protein sequence ID" value="KAF7369357.1"/>
    <property type="molecule type" value="Genomic_DNA"/>
</dbReference>
<protein>
    <submittedName>
        <fullName evidence="1">F-box domain-containing protein</fullName>
    </submittedName>
</protein>
<name>A0A8H7DDV9_9AGAR</name>
<proteinExistence type="predicted"/>
<evidence type="ECO:0000313" key="1">
    <source>
        <dbReference type="EMBL" id="KAF7369357.1"/>
    </source>
</evidence>
<sequence length="573" mass="64506">MIIILPLFSVQVFHYLPSLLPVLSPVFRASKSAQQLLAQKSFACLRSSIDSMPRLGSIELFTIERPSIRDRLRDNILPLDTERLAIRDSIAVARSRLAELEASGLHFPRKDPHYHGPAALRQYISDYSSLLAPIRLLAVEILQAIFVHPDLHGFERMGPRIITMYRRHVIGKVSHHWREVARGTPELWSSFQVKLFVYKPYPDLEGLRLRLDRSKGVPLSISFDLMPPKQVDEPERPGYTARVAETVAPFLCHAERWAHVALPLDSVSISVFAPVQDRLLRLETLAFIGAADRLSREVRIFANAPKLRFLYPGRNMNPPRNLPPLPWHQLHQVYIHWMVTAEFVAVTPKLRDIIIMGGPTFDDRQFSPTLSPPSSSPTIQKIILHGESDKSRAATKVLNHINAPQLKELFLVQCAGWDPPSIPALIQRSGCSLETLVLQGGFLRPVDLLALLSEIPTLSTLVLIDNIPNTVTNRVLDELTLTALLPGLRTFVMKAIHLFTTDTLLTMLERRMALGSPSPLINIDITLLDRDVAASNLTRFSALPGVVSTHAPPVWHIFAGSRRDWRYTDHSEL</sequence>
<dbReference type="SUPFAM" id="SSF52047">
    <property type="entry name" value="RNI-like"/>
    <property type="match status" value="1"/>
</dbReference>
<comment type="caution">
    <text evidence="1">The sequence shown here is derived from an EMBL/GenBank/DDBJ whole genome shotgun (WGS) entry which is preliminary data.</text>
</comment>